<dbReference type="GO" id="GO:0006508">
    <property type="term" value="P:proteolysis"/>
    <property type="evidence" value="ECO:0007669"/>
    <property type="project" value="UniProtKB-KW"/>
</dbReference>
<proteinExistence type="inferred from homology"/>
<dbReference type="PANTHER" id="PTHR21581:SF6">
    <property type="entry name" value="TRAFFICKING PROTEIN PARTICLE COMPLEX SUBUNIT 12"/>
    <property type="match status" value="1"/>
</dbReference>
<dbReference type="InterPro" id="IPR001967">
    <property type="entry name" value="Peptidase_S11_N"/>
</dbReference>
<evidence type="ECO:0000256" key="15">
    <source>
        <dbReference type="RuleBase" id="RU004016"/>
    </source>
</evidence>
<dbReference type="Pfam" id="PF00768">
    <property type="entry name" value="Peptidase_S11"/>
    <property type="match status" value="1"/>
</dbReference>
<dbReference type="Gene3D" id="2.60.410.10">
    <property type="entry name" value="D-Ala-D-Ala carboxypeptidase, C-terminal domain"/>
    <property type="match status" value="1"/>
</dbReference>
<keyword evidence="9" id="KW-0133">Cell shape</keyword>
<accession>A0A923NJQ0</accession>
<dbReference type="GO" id="GO:0071555">
    <property type="term" value="P:cell wall organization"/>
    <property type="evidence" value="ECO:0007669"/>
    <property type="project" value="UniProtKB-KW"/>
</dbReference>
<keyword evidence="7" id="KW-0732">Signal</keyword>
<evidence type="ECO:0000256" key="1">
    <source>
        <dbReference type="ARBA" id="ARBA00003217"/>
    </source>
</evidence>
<dbReference type="SUPFAM" id="SSF56601">
    <property type="entry name" value="beta-lactamase/transpeptidase-like"/>
    <property type="match status" value="1"/>
</dbReference>
<evidence type="ECO:0000313" key="17">
    <source>
        <dbReference type="EMBL" id="MBC6678527.1"/>
    </source>
</evidence>
<evidence type="ECO:0000256" key="12">
    <source>
        <dbReference type="ARBA" id="ARBA00034000"/>
    </source>
</evidence>
<dbReference type="InterPro" id="IPR037167">
    <property type="entry name" value="Peptidase_S11_C_sf"/>
</dbReference>
<dbReference type="Pfam" id="PF07943">
    <property type="entry name" value="PBP5_C"/>
    <property type="match status" value="1"/>
</dbReference>
<dbReference type="EMBL" id="JACRYT010000001">
    <property type="protein sequence ID" value="MBC6678527.1"/>
    <property type="molecule type" value="Genomic_DNA"/>
</dbReference>
<feature type="domain" description="Peptidase S11 D-Ala-D-Ala carboxypeptidase A C-terminal" evidence="16">
    <location>
        <begin position="279"/>
        <end position="369"/>
    </location>
</feature>
<evidence type="ECO:0000256" key="6">
    <source>
        <dbReference type="ARBA" id="ARBA00022670"/>
    </source>
</evidence>
<feature type="active site" description="Proton acceptor" evidence="13">
    <location>
        <position position="63"/>
    </location>
</feature>
<feature type="active site" evidence="13">
    <location>
        <position position="120"/>
    </location>
</feature>
<dbReference type="GO" id="GO:0009252">
    <property type="term" value="P:peptidoglycan biosynthetic process"/>
    <property type="evidence" value="ECO:0007669"/>
    <property type="project" value="UniProtKB-KW"/>
</dbReference>
<comment type="similarity">
    <text evidence="3 15">Belongs to the peptidase S11 family.</text>
</comment>
<evidence type="ECO:0000256" key="3">
    <source>
        <dbReference type="ARBA" id="ARBA00007164"/>
    </source>
</evidence>
<dbReference type="EC" id="3.4.16.4" evidence="4"/>
<keyword evidence="6" id="KW-0645">Protease</keyword>
<evidence type="ECO:0000256" key="7">
    <source>
        <dbReference type="ARBA" id="ARBA00022729"/>
    </source>
</evidence>
<comment type="caution">
    <text evidence="17">The sequence shown here is derived from an EMBL/GenBank/DDBJ whole genome shotgun (WGS) entry which is preliminary data.</text>
</comment>
<organism evidence="17 18">
    <name type="scientific">Zhenpiania hominis</name>
    <dbReference type="NCBI Taxonomy" id="2763644"/>
    <lineage>
        <taxon>Bacteria</taxon>
        <taxon>Bacillati</taxon>
        <taxon>Bacillota</taxon>
        <taxon>Clostridia</taxon>
        <taxon>Peptostreptococcales</taxon>
        <taxon>Anaerovoracaceae</taxon>
        <taxon>Zhenpiania</taxon>
    </lineage>
</organism>
<dbReference type="SMART" id="SM00936">
    <property type="entry name" value="PBP5_C"/>
    <property type="match status" value="1"/>
</dbReference>
<keyword evidence="11" id="KW-0961">Cell wall biogenesis/degradation</keyword>
<reference evidence="17" key="1">
    <citation type="submission" date="2020-08" db="EMBL/GenBank/DDBJ databases">
        <title>Genome public.</title>
        <authorList>
            <person name="Liu C."/>
            <person name="Sun Q."/>
        </authorList>
    </citation>
    <scope>NUCLEOTIDE SEQUENCE</scope>
    <source>
        <strain evidence="17">BX12</strain>
    </source>
</reference>
<dbReference type="SUPFAM" id="SSF69189">
    <property type="entry name" value="Penicillin-binding protein associated domain"/>
    <property type="match status" value="1"/>
</dbReference>
<dbReference type="GO" id="GO:0009002">
    <property type="term" value="F:serine-type D-Ala-D-Ala carboxypeptidase activity"/>
    <property type="evidence" value="ECO:0007669"/>
    <property type="project" value="UniProtKB-EC"/>
</dbReference>
<name>A0A923NJQ0_9FIRM</name>
<dbReference type="InterPro" id="IPR012907">
    <property type="entry name" value="Peptidase_S11_C"/>
</dbReference>
<keyword evidence="18" id="KW-1185">Reference proteome</keyword>
<keyword evidence="5 17" id="KW-0121">Carboxypeptidase</keyword>
<evidence type="ECO:0000256" key="5">
    <source>
        <dbReference type="ARBA" id="ARBA00022645"/>
    </source>
</evidence>
<feature type="binding site" evidence="14">
    <location>
        <position position="229"/>
    </location>
    <ligand>
        <name>substrate</name>
    </ligand>
</feature>
<protein>
    <recommendedName>
        <fullName evidence="4">serine-type D-Ala-D-Ala carboxypeptidase</fullName>
        <ecNumber evidence="4">3.4.16.4</ecNumber>
    </recommendedName>
</protein>
<dbReference type="InterPro" id="IPR015956">
    <property type="entry name" value="Peniciliin-bd_prot_C_sf"/>
</dbReference>
<keyword evidence="10" id="KW-0573">Peptidoglycan synthesis</keyword>
<evidence type="ECO:0000256" key="11">
    <source>
        <dbReference type="ARBA" id="ARBA00023316"/>
    </source>
</evidence>
<dbReference type="Gene3D" id="3.40.710.10">
    <property type="entry name" value="DD-peptidase/beta-lactamase superfamily"/>
    <property type="match status" value="1"/>
</dbReference>
<dbReference type="AlphaFoldDB" id="A0A923NJQ0"/>
<evidence type="ECO:0000256" key="13">
    <source>
        <dbReference type="PIRSR" id="PIRSR618044-1"/>
    </source>
</evidence>
<dbReference type="PRINTS" id="PR00725">
    <property type="entry name" value="DADACBPTASE1"/>
</dbReference>
<comment type="function">
    <text evidence="1">Removes C-terminal D-alanyl residues from sugar-peptide cell wall precursors.</text>
</comment>
<dbReference type="InterPro" id="IPR018044">
    <property type="entry name" value="Peptidase_S11"/>
</dbReference>
<keyword evidence="8" id="KW-0378">Hydrolase</keyword>
<dbReference type="GO" id="GO:0008360">
    <property type="term" value="P:regulation of cell shape"/>
    <property type="evidence" value="ECO:0007669"/>
    <property type="project" value="UniProtKB-KW"/>
</dbReference>
<evidence type="ECO:0000313" key="18">
    <source>
        <dbReference type="Proteomes" id="UP000602647"/>
    </source>
</evidence>
<evidence type="ECO:0000256" key="14">
    <source>
        <dbReference type="PIRSR" id="PIRSR618044-2"/>
    </source>
</evidence>
<gene>
    <name evidence="17" type="ORF">H9L42_01620</name>
</gene>
<evidence type="ECO:0000256" key="9">
    <source>
        <dbReference type="ARBA" id="ARBA00022960"/>
    </source>
</evidence>
<evidence type="ECO:0000259" key="16">
    <source>
        <dbReference type="SMART" id="SM00936"/>
    </source>
</evidence>
<evidence type="ECO:0000256" key="2">
    <source>
        <dbReference type="ARBA" id="ARBA00004752"/>
    </source>
</evidence>
<dbReference type="PANTHER" id="PTHR21581">
    <property type="entry name" value="D-ALANYL-D-ALANINE CARBOXYPEPTIDASE"/>
    <property type="match status" value="1"/>
</dbReference>
<comment type="catalytic activity">
    <reaction evidence="12">
        <text>Preferential cleavage: (Ac)2-L-Lys-D-Ala-|-D-Ala. Also transpeptidation of peptidyl-alanyl moieties that are N-acyl substituents of D-alanine.</text>
        <dbReference type="EC" id="3.4.16.4"/>
    </reaction>
</comment>
<evidence type="ECO:0000256" key="10">
    <source>
        <dbReference type="ARBA" id="ARBA00022984"/>
    </source>
</evidence>
<evidence type="ECO:0000256" key="4">
    <source>
        <dbReference type="ARBA" id="ARBA00012448"/>
    </source>
</evidence>
<sequence length="386" mass="42340">MGIDQFQPQERSISIVNARVEPSEKETGMKVKAKAAVLMDAVSGEVLFAQNAHKKLPPASVTKVMTMLLILEGCDSGKIRLSDTVTISERAASMGGSQMYMEPGEQHTVEELLKGVAMVSANDGCVALAEHLAGSVEMFVEQMNKRAAELGMKDSHFVNTNGLPVANHYTSAYDIAVMSRALIAFPETAQWFTKWQDTIKVGLPGKEKEFGLTNTNKLIKQYPGAIGIKTGFTQDAGYCLSGAAERDGTRLIGVILGCTTSNIRFAEIKRLLDYGFSNYESVKIAEKGQVQKALKIEKGTPSKVDVIMEDDAAILVKKGNKNRIKTKIEMDGYIKLPLKRGQKLGELVVLQDGKEKERFPIVARDSAKKASIKELYIQMMKKLIET</sequence>
<comment type="pathway">
    <text evidence="2">Cell wall biogenesis; peptidoglycan biosynthesis.</text>
</comment>
<dbReference type="InterPro" id="IPR012338">
    <property type="entry name" value="Beta-lactam/transpept-like"/>
</dbReference>
<feature type="active site" description="Acyl-ester intermediate" evidence="13">
    <location>
        <position position="60"/>
    </location>
</feature>
<evidence type="ECO:0000256" key="8">
    <source>
        <dbReference type="ARBA" id="ARBA00022801"/>
    </source>
</evidence>
<dbReference type="Proteomes" id="UP000602647">
    <property type="component" value="Unassembled WGS sequence"/>
</dbReference>